<keyword evidence="2" id="KW-1185">Reference proteome</keyword>
<protein>
    <submittedName>
        <fullName evidence="1">RNA polymerase alpha subunit C-terminal domain-containing protein</fullName>
    </submittedName>
</protein>
<dbReference type="NCBIfam" id="NF005841">
    <property type="entry name" value="PRK07758.1"/>
    <property type="match status" value="1"/>
</dbReference>
<evidence type="ECO:0000313" key="1">
    <source>
        <dbReference type="EMBL" id="MCD2423282.1"/>
    </source>
</evidence>
<dbReference type="SUPFAM" id="SSF47789">
    <property type="entry name" value="C-terminal domain of RNA polymerase alpha subunit"/>
    <property type="match status" value="1"/>
</dbReference>
<comment type="caution">
    <text evidence="1">The sequence shown here is derived from an EMBL/GenBank/DDBJ whole genome shotgun (WGS) entry which is preliminary data.</text>
</comment>
<dbReference type="EMBL" id="JAJNEC010000005">
    <property type="protein sequence ID" value="MCD2423282.1"/>
    <property type="molecule type" value="Genomic_DNA"/>
</dbReference>
<gene>
    <name evidence="1" type="ORF">LQ567_10965</name>
</gene>
<evidence type="ECO:0000313" key="2">
    <source>
        <dbReference type="Proteomes" id="UP001199816"/>
    </source>
</evidence>
<dbReference type="Gene3D" id="1.10.150.20">
    <property type="entry name" value="5' to 3' exonuclease, C-terminal subdomain"/>
    <property type="match status" value="1"/>
</dbReference>
<proteinExistence type="predicted"/>
<reference evidence="1 2" key="1">
    <citation type="submission" date="2021-11" db="EMBL/GenBank/DDBJ databases">
        <title>Genomic of Niabella pedocola.</title>
        <authorList>
            <person name="Wu T."/>
        </authorList>
    </citation>
    <scope>NUCLEOTIDE SEQUENCE [LARGE SCALE GENOMIC DNA]</scope>
    <source>
        <strain evidence="1 2">JCM 31011</strain>
    </source>
</reference>
<dbReference type="Proteomes" id="UP001199816">
    <property type="component" value="Unassembled WGS sequence"/>
</dbReference>
<organism evidence="1 2">
    <name type="scientific">Niabella pedocola</name>
    <dbReference type="NCBI Taxonomy" id="1752077"/>
    <lineage>
        <taxon>Bacteria</taxon>
        <taxon>Pseudomonadati</taxon>
        <taxon>Bacteroidota</taxon>
        <taxon>Chitinophagia</taxon>
        <taxon>Chitinophagales</taxon>
        <taxon>Chitinophagaceae</taxon>
        <taxon>Niabella</taxon>
    </lineage>
</organism>
<name>A0ABS8PQB8_9BACT</name>
<dbReference type="RefSeq" id="WP_231004546.1">
    <property type="nucleotide sequence ID" value="NZ_JAJNEC010000005.1"/>
</dbReference>
<sequence>MAKGTLRICDKGHRYYKSSDCPVCPLCEQEKKPQSGFLSRLGAPARRALEHAGIGTVAALAQHTEKEILALHGIGPTSMPVLKAALDASGLTFRN</sequence>
<accession>A0ABS8PQB8</accession>